<proteinExistence type="predicted"/>
<dbReference type="RefSeq" id="WP_036813898.1">
    <property type="nucleotide sequence ID" value="NZ_CAWQBW010000043.1"/>
</dbReference>
<keyword evidence="1" id="KW-0732">Signal</keyword>
<dbReference type="Pfam" id="PF12197">
    <property type="entry name" value="lci"/>
    <property type="match status" value="1"/>
</dbReference>
<organism evidence="3 4">
    <name type="scientific">Photorhabdus akhurstii</name>
    <dbReference type="NCBI Taxonomy" id="171438"/>
    <lineage>
        <taxon>Bacteria</taxon>
        <taxon>Pseudomonadati</taxon>
        <taxon>Pseudomonadota</taxon>
        <taxon>Gammaproteobacteria</taxon>
        <taxon>Enterobacterales</taxon>
        <taxon>Morganellaceae</taxon>
        <taxon>Photorhabdus</taxon>
    </lineage>
</organism>
<keyword evidence="4" id="KW-1185">Reference proteome</keyword>
<evidence type="ECO:0000313" key="4">
    <source>
        <dbReference type="Proteomes" id="UP000693715"/>
    </source>
</evidence>
<feature type="domain" description="LCI fold" evidence="2">
    <location>
        <begin position="63"/>
        <end position="94"/>
    </location>
</feature>
<sequence>MFKKLLIVGALATALIGGIRTASAGIPEPPTGCDKSETDEKIYRRNSDNVYIHYIYLLKDINNFANIYTKNGVKWYFKGSFKLYCGKYAALYERRG</sequence>
<evidence type="ECO:0000313" key="3">
    <source>
        <dbReference type="EMBL" id="QXF34510.1"/>
    </source>
</evidence>
<evidence type="ECO:0000256" key="1">
    <source>
        <dbReference type="SAM" id="SignalP"/>
    </source>
</evidence>
<dbReference type="InterPro" id="IPR020976">
    <property type="entry name" value="Antimicrobial_lci"/>
</dbReference>
<dbReference type="EMBL" id="CP020335">
    <property type="protein sequence ID" value="QXF34510.1"/>
    <property type="molecule type" value="Genomic_DNA"/>
</dbReference>
<feature type="chain" id="PRO_5046563214" description="LCI fold domain-containing protein" evidence="1">
    <location>
        <begin position="25"/>
        <end position="96"/>
    </location>
</feature>
<feature type="signal peptide" evidence="1">
    <location>
        <begin position="1"/>
        <end position="24"/>
    </location>
</feature>
<name>A0ABX8LXE1_9GAMM</name>
<reference evidence="3 4" key="1">
    <citation type="submission" date="2017-03" db="EMBL/GenBank/DDBJ databases">
        <title>Genome comparison of Photorhabdus luminescens strain 0813-124 phase variants.</title>
        <authorList>
            <person name="Chien C.-C."/>
            <person name="Chen W.-J."/>
            <person name="Shih M.-C."/>
            <person name="Hsieh F.-C."/>
        </authorList>
    </citation>
    <scope>NUCLEOTIDE SEQUENCE [LARGE SCALE GENOMIC DNA]</scope>
    <source>
        <strain evidence="3 4">0813-124 phase II</strain>
    </source>
</reference>
<gene>
    <name evidence="3" type="ORF">B0X70_16145</name>
</gene>
<protein>
    <recommendedName>
        <fullName evidence="2">LCI fold domain-containing protein</fullName>
    </recommendedName>
</protein>
<dbReference type="Proteomes" id="UP000693715">
    <property type="component" value="Chromosome"/>
</dbReference>
<accession>A0ABX8LXE1</accession>
<evidence type="ECO:0000259" key="2">
    <source>
        <dbReference type="Pfam" id="PF12197"/>
    </source>
</evidence>